<keyword evidence="1" id="KW-0175">Coiled coil</keyword>
<dbReference type="Proteomes" id="UP000005408">
    <property type="component" value="Unassembled WGS sequence"/>
</dbReference>
<accession>A0A8W8HXG3</accession>
<dbReference type="AlphaFoldDB" id="A0A8W8HXG3"/>
<name>A0A8W8HXG3_MAGGI</name>
<protein>
    <recommendedName>
        <fullName evidence="4">Apple domain-containing protein</fullName>
    </recommendedName>
</protein>
<evidence type="ECO:0000259" key="4">
    <source>
        <dbReference type="Pfam" id="PF00024"/>
    </source>
</evidence>
<sequence>MRMKCLYFLLLLFLKWNEIQSGTPLQINKAKVKSITRTGVPSLKLCIHICIKEMKIKCQYLKYQKETQRCLISESKYSNLAGWLTVRPEHGKSLIKFTRLFGAKKSSPKFNATSLDVVKMLVQMNRIMRLQQRSIEFQKLLSGTEEFLLLKADRGLLSPKLVSMAKRNLQILKMRLTGHQRQVMESSVKLLRSSFMMLNSTKTDDKIKTVFDANFDRVIGMLRLSQRRLARDILLDLLKILQIYQQLQSYDRFLRGIRRPLRRMLTVATVCQDFPAFCSFFLCSQNETTDISNSRLRRQVPQTTPTNNNSTAAPGTVIRHSNVPTHEACEKLCKEEKRIKCLFIKYISEKKMCYLTDKDITNMAATEGTAKPPDSDEKQALKLQEISRLLAMLGKSTTNEKPSAKKQRVMQISTIKGKSVIKQAAKVIPKSKEPSEITLKLKHKKKKNPVPKPNPLENTVLELRADLEDAKKKGQFNSNKMKEKLKDLEDFLNKVRELKQKINVLASTIAGNFTRLREVQIRSLLHFNKRLHNIYRDLMRTRQDMDKMTAMMKGLKGNDTANKEYVRDSIADLKSAKARFGAHIRSLQQRIAKLHLDMSSFHQLIRVIMSNLKSLKRQQVSRLEMQRFQELSLRSLANMHHHDKRVWRRIKRLEQNIRLVAHAVVLSQIEESKSRVLIKKINQELQALKGAVKNSYIWHNVQLLGGFHGSGYNLTTDKDHMHKTLITNIRELNEANIDRYRKMSQRMNKFLLKTLQGVSKIEKRRKWLARNRIGSMKQVLKSSLMSLSVWTRHVKEVVKSLNERIDSLTQKTQKLSEGSKLAKLDSHHLKEKIHEVNKKEEKLAGSLKNLEETNIKSAVQLQKDLHNQLKKTIGRQSNKLQRKTEKKIQNAITSAQEVDKKLEKMKQTEAKKLKETRTKIENKVKAAVKKVSQNVARDQLLAAKNAKEMQLQKKKIREALKNSHL</sequence>
<keyword evidence="6" id="KW-1185">Reference proteome</keyword>
<feature type="coiled-coil region" evidence="1">
    <location>
        <begin position="798"/>
        <end position="856"/>
    </location>
</feature>
<evidence type="ECO:0000256" key="1">
    <source>
        <dbReference type="SAM" id="Coils"/>
    </source>
</evidence>
<dbReference type="Gene3D" id="3.50.4.10">
    <property type="entry name" value="Hepatocyte Growth Factor"/>
    <property type="match status" value="1"/>
</dbReference>
<evidence type="ECO:0000256" key="2">
    <source>
        <dbReference type="SAM" id="MobiDB-lite"/>
    </source>
</evidence>
<feature type="coiled-coil region" evidence="1">
    <location>
        <begin position="478"/>
        <end position="508"/>
    </location>
</feature>
<feature type="domain" description="Apple" evidence="4">
    <location>
        <begin position="316"/>
        <end position="362"/>
    </location>
</feature>
<reference evidence="5" key="1">
    <citation type="submission" date="2022-08" db="UniProtKB">
        <authorList>
            <consortium name="EnsemblMetazoa"/>
        </authorList>
    </citation>
    <scope>IDENTIFICATION</scope>
    <source>
        <strain evidence="5">05x7-T-G4-1.051#20</strain>
    </source>
</reference>
<dbReference type="InterPro" id="IPR003609">
    <property type="entry name" value="Pan_app"/>
</dbReference>
<evidence type="ECO:0000256" key="3">
    <source>
        <dbReference type="SAM" id="SignalP"/>
    </source>
</evidence>
<proteinExistence type="predicted"/>
<evidence type="ECO:0000313" key="6">
    <source>
        <dbReference type="Proteomes" id="UP000005408"/>
    </source>
</evidence>
<feature type="coiled-coil region" evidence="1">
    <location>
        <begin position="888"/>
        <end position="930"/>
    </location>
</feature>
<feature type="signal peptide" evidence="3">
    <location>
        <begin position="1"/>
        <end position="21"/>
    </location>
</feature>
<feature type="region of interest" description="Disordered" evidence="2">
    <location>
        <begin position="298"/>
        <end position="317"/>
    </location>
</feature>
<keyword evidence="3" id="KW-0732">Signal</keyword>
<organism evidence="5 6">
    <name type="scientific">Magallana gigas</name>
    <name type="common">Pacific oyster</name>
    <name type="synonym">Crassostrea gigas</name>
    <dbReference type="NCBI Taxonomy" id="29159"/>
    <lineage>
        <taxon>Eukaryota</taxon>
        <taxon>Metazoa</taxon>
        <taxon>Spiralia</taxon>
        <taxon>Lophotrochozoa</taxon>
        <taxon>Mollusca</taxon>
        <taxon>Bivalvia</taxon>
        <taxon>Autobranchia</taxon>
        <taxon>Pteriomorphia</taxon>
        <taxon>Ostreida</taxon>
        <taxon>Ostreoidea</taxon>
        <taxon>Ostreidae</taxon>
        <taxon>Magallana</taxon>
    </lineage>
</organism>
<evidence type="ECO:0000313" key="5">
    <source>
        <dbReference type="EnsemblMetazoa" id="G11538.2:cds"/>
    </source>
</evidence>
<feature type="compositionally biased region" description="Low complexity" evidence="2">
    <location>
        <begin position="301"/>
        <end position="316"/>
    </location>
</feature>
<dbReference type="Pfam" id="PF00024">
    <property type="entry name" value="PAN_1"/>
    <property type="match status" value="1"/>
</dbReference>
<feature type="chain" id="PRO_5036449492" description="Apple domain-containing protein" evidence="3">
    <location>
        <begin position="22"/>
        <end position="965"/>
    </location>
</feature>
<dbReference type="EnsemblMetazoa" id="G11538.2">
    <property type="protein sequence ID" value="G11538.2:cds"/>
    <property type="gene ID" value="G11538"/>
</dbReference>